<evidence type="ECO:0000256" key="3">
    <source>
        <dbReference type="SAM" id="MobiDB-lite"/>
    </source>
</evidence>
<feature type="region of interest" description="Disordered" evidence="3">
    <location>
        <begin position="132"/>
        <end position="151"/>
    </location>
</feature>
<dbReference type="OrthoDB" id="2270193at2759"/>
<proteinExistence type="predicted"/>
<dbReference type="KEGG" id="psco:LY89DRAFT_666263"/>
<dbReference type="RefSeq" id="XP_018074957.1">
    <property type="nucleotide sequence ID" value="XM_018212890.1"/>
</dbReference>
<keyword evidence="1 2" id="KW-0539">Nucleus</keyword>
<evidence type="ECO:0000313" key="5">
    <source>
        <dbReference type="EMBL" id="KUJ20602.1"/>
    </source>
</evidence>
<dbReference type="InterPro" id="IPR045134">
    <property type="entry name" value="UHRF1/2-like"/>
</dbReference>
<keyword evidence="6" id="KW-1185">Reference proteome</keyword>
<dbReference type="GO" id="GO:0061630">
    <property type="term" value="F:ubiquitin protein ligase activity"/>
    <property type="evidence" value="ECO:0007669"/>
    <property type="project" value="TreeGrafter"/>
</dbReference>
<dbReference type="GO" id="GO:0044027">
    <property type="term" value="P:negative regulation of gene expression via chromosomal CpG island methylation"/>
    <property type="evidence" value="ECO:0007669"/>
    <property type="project" value="TreeGrafter"/>
</dbReference>
<accession>A0A194XLF0</accession>
<protein>
    <recommendedName>
        <fullName evidence="4">YDG domain-containing protein</fullName>
    </recommendedName>
</protein>
<feature type="domain" description="YDG" evidence="4">
    <location>
        <begin position="214"/>
        <end position="354"/>
    </location>
</feature>
<dbReference type="PANTHER" id="PTHR14140:SF27">
    <property type="entry name" value="OS04G0289800 PROTEIN"/>
    <property type="match status" value="1"/>
</dbReference>
<dbReference type="Pfam" id="PF02182">
    <property type="entry name" value="SAD_SRA"/>
    <property type="match status" value="1"/>
</dbReference>
<dbReference type="AlphaFoldDB" id="A0A194XLF0"/>
<evidence type="ECO:0000256" key="1">
    <source>
        <dbReference type="ARBA" id="ARBA00023242"/>
    </source>
</evidence>
<evidence type="ECO:0000313" key="6">
    <source>
        <dbReference type="Proteomes" id="UP000070700"/>
    </source>
</evidence>
<sequence>MSDTNFDLEAVIIALVPENIRSKPLDLTITKLVELKDVIKITLVRSKRYGSWDNGTEDGRNAIKELIWLYLNNKDLGAQFKGAPVYAESVLDNFANPLFNLPLEVLRCGEALKWKFEFCNWGIVECKNEDDTSKATSKKRKSDALEDNEEGSSALAGAKNSAIAAQPQGVFVKAPDNHPIFGLNGIMHHIEATKSGKKSYRVSAHYAGRDFRKFGDNGFTVGDCWALQIAALRDGVHGHRIAGICGTPDSGVYSIIVAGTYADSDQDNGDKLDYAAANAEESTALTADRTNNGTKSLLRSITTKKPIRVLRTSTSKWPKAPKAGLRYDGLYEVTGSEEKTNKKGGKYISFKLVRIAGQVEIATDRPTRAEKRAIRAVQRGY</sequence>
<dbReference type="Gene3D" id="2.30.280.10">
    <property type="entry name" value="SRA-YDG"/>
    <property type="match status" value="1"/>
</dbReference>
<dbReference type="GO" id="GO:0005634">
    <property type="term" value="C:nucleus"/>
    <property type="evidence" value="ECO:0007669"/>
    <property type="project" value="UniProtKB-SubCell"/>
</dbReference>
<dbReference type="SUPFAM" id="SSF88697">
    <property type="entry name" value="PUA domain-like"/>
    <property type="match status" value="1"/>
</dbReference>
<dbReference type="InterPro" id="IPR036987">
    <property type="entry name" value="SRA-YDG_sf"/>
</dbReference>
<organism evidence="5 6">
    <name type="scientific">Mollisia scopiformis</name>
    <name type="common">Conifer needle endophyte fungus</name>
    <name type="synonym">Phialocephala scopiformis</name>
    <dbReference type="NCBI Taxonomy" id="149040"/>
    <lineage>
        <taxon>Eukaryota</taxon>
        <taxon>Fungi</taxon>
        <taxon>Dikarya</taxon>
        <taxon>Ascomycota</taxon>
        <taxon>Pezizomycotina</taxon>
        <taxon>Leotiomycetes</taxon>
        <taxon>Helotiales</taxon>
        <taxon>Mollisiaceae</taxon>
        <taxon>Mollisia</taxon>
    </lineage>
</organism>
<reference evidence="5 6" key="1">
    <citation type="submission" date="2015-10" db="EMBL/GenBank/DDBJ databases">
        <title>Full genome of DAOMC 229536 Phialocephala scopiformis, a fungal endophyte of spruce producing the potent anti-insectan compound rugulosin.</title>
        <authorList>
            <consortium name="DOE Joint Genome Institute"/>
            <person name="Walker A.K."/>
            <person name="Frasz S.L."/>
            <person name="Seifert K.A."/>
            <person name="Miller J.D."/>
            <person name="Mondo S.J."/>
            <person name="Labutti K."/>
            <person name="Lipzen A."/>
            <person name="Dockter R."/>
            <person name="Kennedy M."/>
            <person name="Grigoriev I.V."/>
            <person name="Spatafora J.W."/>
        </authorList>
    </citation>
    <scope>NUCLEOTIDE SEQUENCE [LARGE SCALE GENOMIC DNA]</scope>
    <source>
        <strain evidence="5 6">CBS 120377</strain>
    </source>
</reference>
<dbReference type="STRING" id="149040.A0A194XLF0"/>
<dbReference type="InterPro" id="IPR015947">
    <property type="entry name" value="PUA-like_sf"/>
</dbReference>
<dbReference type="SMART" id="SM00466">
    <property type="entry name" value="SRA"/>
    <property type="match status" value="1"/>
</dbReference>
<comment type="subcellular location">
    <subcellularLocation>
        <location evidence="2">Nucleus</location>
    </subcellularLocation>
</comment>
<dbReference type="InParanoid" id="A0A194XLF0"/>
<dbReference type="InterPro" id="IPR003105">
    <property type="entry name" value="SRA_YDG"/>
</dbReference>
<name>A0A194XLF0_MOLSC</name>
<dbReference type="PANTHER" id="PTHR14140">
    <property type="entry name" value="E3 UBIQUITIN-PROTEIN LIGASE UHRF-RELATED"/>
    <property type="match status" value="1"/>
</dbReference>
<dbReference type="EMBL" id="KQ947409">
    <property type="protein sequence ID" value="KUJ20602.1"/>
    <property type="molecule type" value="Genomic_DNA"/>
</dbReference>
<dbReference type="GO" id="GO:0016567">
    <property type="term" value="P:protein ubiquitination"/>
    <property type="evidence" value="ECO:0007669"/>
    <property type="project" value="TreeGrafter"/>
</dbReference>
<dbReference type="GeneID" id="28822616"/>
<dbReference type="Proteomes" id="UP000070700">
    <property type="component" value="Unassembled WGS sequence"/>
</dbReference>
<dbReference type="PROSITE" id="PS51015">
    <property type="entry name" value="YDG"/>
    <property type="match status" value="1"/>
</dbReference>
<evidence type="ECO:0000256" key="2">
    <source>
        <dbReference type="PROSITE-ProRule" id="PRU00358"/>
    </source>
</evidence>
<evidence type="ECO:0000259" key="4">
    <source>
        <dbReference type="PROSITE" id="PS51015"/>
    </source>
</evidence>
<gene>
    <name evidence="5" type="ORF">LY89DRAFT_666263</name>
</gene>